<sequence>MDRTAVAVTVLRSIADRHLIFGASLGTTNIAIGISKLRHFVISFELDRRLPHSIILHVGYASLAFVESTITKSPTTNKMEEIQLKNFVDNKTGIRRPIPLLQSYHLKAQHLMIQ</sequence>
<dbReference type="AlphaFoldDB" id="A0A1A9X5F7"/>
<dbReference type="VEuPathDB" id="VectorBase:GBRI044874"/>
<evidence type="ECO:0000313" key="2">
    <source>
        <dbReference type="Proteomes" id="UP000091820"/>
    </source>
</evidence>
<reference evidence="1" key="2">
    <citation type="submission" date="2020-05" db="UniProtKB">
        <authorList>
            <consortium name="EnsemblMetazoa"/>
        </authorList>
    </citation>
    <scope>IDENTIFICATION</scope>
    <source>
        <strain evidence="1">IAEA</strain>
    </source>
</reference>
<protein>
    <submittedName>
        <fullName evidence="1">Uncharacterized protein</fullName>
    </submittedName>
</protein>
<accession>A0A1A9X5F7</accession>
<organism evidence="1 2">
    <name type="scientific">Glossina brevipalpis</name>
    <dbReference type="NCBI Taxonomy" id="37001"/>
    <lineage>
        <taxon>Eukaryota</taxon>
        <taxon>Metazoa</taxon>
        <taxon>Ecdysozoa</taxon>
        <taxon>Arthropoda</taxon>
        <taxon>Hexapoda</taxon>
        <taxon>Insecta</taxon>
        <taxon>Pterygota</taxon>
        <taxon>Neoptera</taxon>
        <taxon>Endopterygota</taxon>
        <taxon>Diptera</taxon>
        <taxon>Brachycera</taxon>
        <taxon>Muscomorpha</taxon>
        <taxon>Hippoboscoidea</taxon>
        <taxon>Glossinidae</taxon>
        <taxon>Glossina</taxon>
    </lineage>
</organism>
<reference evidence="2" key="1">
    <citation type="submission" date="2014-03" db="EMBL/GenBank/DDBJ databases">
        <authorList>
            <person name="Aksoy S."/>
            <person name="Warren W."/>
            <person name="Wilson R.K."/>
        </authorList>
    </citation>
    <scope>NUCLEOTIDE SEQUENCE [LARGE SCALE GENOMIC DNA]</scope>
    <source>
        <strain evidence="2">IAEA</strain>
    </source>
</reference>
<dbReference type="Proteomes" id="UP000091820">
    <property type="component" value="Unassembled WGS sequence"/>
</dbReference>
<name>A0A1A9X5F7_9MUSC</name>
<keyword evidence="2" id="KW-1185">Reference proteome</keyword>
<evidence type="ECO:0000313" key="1">
    <source>
        <dbReference type="EnsemblMetazoa" id="GBRI044874-PA"/>
    </source>
</evidence>
<dbReference type="EnsemblMetazoa" id="GBRI044874-RA">
    <property type="protein sequence ID" value="GBRI044874-PA"/>
    <property type="gene ID" value="GBRI044874"/>
</dbReference>
<proteinExistence type="predicted"/>